<gene>
    <name evidence="1" type="ORF">PQ472_07950</name>
</gene>
<keyword evidence="2" id="KW-1185">Reference proteome</keyword>
<protein>
    <submittedName>
        <fullName evidence="1">DNA N-6-adenine-methyltransferase</fullName>
    </submittedName>
</protein>
<dbReference type="RefSeq" id="WP_274258904.1">
    <property type="nucleotide sequence ID" value="NZ_CP117884.1"/>
</dbReference>
<proteinExistence type="predicted"/>
<evidence type="ECO:0000313" key="2">
    <source>
        <dbReference type="Proteomes" id="UP001220377"/>
    </source>
</evidence>
<dbReference type="Pfam" id="PF05869">
    <property type="entry name" value="Dam"/>
    <property type="match status" value="1"/>
</dbReference>
<name>A0ABY7WNU3_9LACO</name>
<organism evidence="1 2">
    <name type="scientific">Lacticaseibacillus pabuli</name>
    <dbReference type="NCBI Taxonomy" id="3025672"/>
    <lineage>
        <taxon>Bacteria</taxon>
        <taxon>Bacillati</taxon>
        <taxon>Bacillota</taxon>
        <taxon>Bacilli</taxon>
        <taxon>Lactobacillales</taxon>
        <taxon>Lactobacillaceae</taxon>
        <taxon>Lacticaseibacillus</taxon>
    </lineage>
</organism>
<dbReference type="EMBL" id="CP117884">
    <property type="protein sequence ID" value="WDF81858.1"/>
    <property type="molecule type" value="Genomic_DNA"/>
</dbReference>
<evidence type="ECO:0000313" key="1">
    <source>
        <dbReference type="EMBL" id="WDF81858.1"/>
    </source>
</evidence>
<reference evidence="1 2" key="1">
    <citation type="submission" date="2023-02" db="EMBL/GenBank/DDBJ databases">
        <title>Genome sequence of Lacticaseibacillus sp. KACC 23028.</title>
        <authorList>
            <person name="Kim S."/>
            <person name="Heo J."/>
            <person name="Kwon S.-W."/>
        </authorList>
    </citation>
    <scope>NUCLEOTIDE SEQUENCE [LARGE SCALE GENOMIC DNA]</scope>
    <source>
        <strain evidence="1 2">KACC 23028</strain>
    </source>
</reference>
<dbReference type="Proteomes" id="UP001220377">
    <property type="component" value="Chromosome"/>
</dbReference>
<dbReference type="InterPro" id="IPR008593">
    <property type="entry name" value="Dam_MeTrfase"/>
</dbReference>
<sequence length="156" mass="17759">MAINSALFSSNKEDWETPQAMFDQLDAKYHFGFDLAASDSNHKCDRYFTEQDDALSQDWATIKGPLFLNPPYGRNLRQWIEKACKTASETNLTIVLLIPARTDTSYWHDFIFGKASIEFLRGRLKFEQNGVPGNSAPFPSAIVIYNKPVEVTDDEQ</sequence>
<accession>A0ABY7WNU3</accession>